<feature type="region of interest" description="Disordered" evidence="3">
    <location>
        <begin position="314"/>
        <end position="345"/>
    </location>
</feature>
<reference evidence="4" key="1">
    <citation type="submission" date="2019-03" db="EMBL/GenBank/DDBJ databases">
        <title>Long read genome sequence of the mycoparasitic Pythium oligandrum ATCC 38472 isolated from sugarbeet rhizosphere.</title>
        <authorList>
            <person name="Gaulin E."/>
        </authorList>
    </citation>
    <scope>NUCLEOTIDE SEQUENCE</scope>
    <source>
        <strain evidence="4">ATCC 38472_TT</strain>
    </source>
</reference>
<feature type="compositionally biased region" description="Basic and acidic residues" evidence="3">
    <location>
        <begin position="547"/>
        <end position="557"/>
    </location>
</feature>
<dbReference type="OrthoDB" id="2148418at2759"/>
<evidence type="ECO:0000256" key="2">
    <source>
        <dbReference type="ARBA" id="ARBA00022803"/>
    </source>
</evidence>
<feature type="compositionally biased region" description="Basic and acidic residues" evidence="3">
    <location>
        <begin position="610"/>
        <end position="625"/>
    </location>
</feature>
<feature type="compositionally biased region" description="Polar residues" evidence="3">
    <location>
        <begin position="658"/>
        <end position="671"/>
    </location>
</feature>
<dbReference type="Gene3D" id="1.25.40.10">
    <property type="entry name" value="Tetratricopeptide repeat domain"/>
    <property type="match status" value="1"/>
</dbReference>
<dbReference type="SUPFAM" id="SSF48452">
    <property type="entry name" value="TPR-like"/>
    <property type="match status" value="1"/>
</dbReference>
<feature type="region of interest" description="Disordered" evidence="3">
    <location>
        <begin position="517"/>
        <end position="699"/>
    </location>
</feature>
<evidence type="ECO:0000313" key="4">
    <source>
        <dbReference type="EMBL" id="TMW61088.1"/>
    </source>
</evidence>
<evidence type="ECO:0000256" key="3">
    <source>
        <dbReference type="SAM" id="MobiDB-lite"/>
    </source>
</evidence>
<dbReference type="SMART" id="SM00028">
    <property type="entry name" value="TPR"/>
    <property type="match status" value="4"/>
</dbReference>
<keyword evidence="1" id="KW-0677">Repeat</keyword>
<dbReference type="EMBL" id="SPLM01000078">
    <property type="protein sequence ID" value="TMW61088.1"/>
    <property type="molecule type" value="Genomic_DNA"/>
</dbReference>
<dbReference type="AlphaFoldDB" id="A0A8K1CEI7"/>
<dbReference type="Proteomes" id="UP000794436">
    <property type="component" value="Unassembled WGS sequence"/>
</dbReference>
<comment type="caution">
    <text evidence="4">The sequence shown here is derived from an EMBL/GenBank/DDBJ whole genome shotgun (WGS) entry which is preliminary data.</text>
</comment>
<feature type="region of interest" description="Disordered" evidence="3">
    <location>
        <begin position="422"/>
        <end position="461"/>
    </location>
</feature>
<keyword evidence="2" id="KW-0802">TPR repeat</keyword>
<gene>
    <name evidence="4" type="ORF">Poli38472_014549</name>
</gene>
<name>A0A8K1CEI7_PYTOL</name>
<dbReference type="InterPro" id="IPR011990">
    <property type="entry name" value="TPR-like_helical_dom_sf"/>
</dbReference>
<dbReference type="PANTHER" id="PTHR45641:SF19">
    <property type="entry name" value="NEPHROCYSTIN-3"/>
    <property type="match status" value="1"/>
</dbReference>
<feature type="compositionally biased region" description="Low complexity" evidence="3">
    <location>
        <begin position="424"/>
        <end position="434"/>
    </location>
</feature>
<feature type="region of interest" description="Disordered" evidence="3">
    <location>
        <begin position="853"/>
        <end position="908"/>
    </location>
</feature>
<organism evidence="4 5">
    <name type="scientific">Pythium oligandrum</name>
    <name type="common">Mycoparasitic fungus</name>
    <dbReference type="NCBI Taxonomy" id="41045"/>
    <lineage>
        <taxon>Eukaryota</taxon>
        <taxon>Sar</taxon>
        <taxon>Stramenopiles</taxon>
        <taxon>Oomycota</taxon>
        <taxon>Peronosporomycetes</taxon>
        <taxon>Pythiales</taxon>
        <taxon>Pythiaceae</taxon>
        <taxon>Pythium</taxon>
    </lineage>
</organism>
<evidence type="ECO:0000256" key="1">
    <source>
        <dbReference type="ARBA" id="ARBA00022737"/>
    </source>
</evidence>
<protein>
    <submittedName>
        <fullName evidence="4">Uncharacterized protein</fullName>
    </submittedName>
</protein>
<feature type="compositionally biased region" description="Polar residues" evidence="3">
    <location>
        <begin position="266"/>
        <end position="275"/>
    </location>
</feature>
<accession>A0A8K1CEI7</accession>
<keyword evidence="5" id="KW-1185">Reference proteome</keyword>
<feature type="region of interest" description="Disordered" evidence="3">
    <location>
        <begin position="263"/>
        <end position="301"/>
    </location>
</feature>
<dbReference type="PANTHER" id="PTHR45641">
    <property type="entry name" value="TETRATRICOPEPTIDE REPEAT PROTEIN (AFU_ORTHOLOGUE AFUA_6G03870)"/>
    <property type="match status" value="1"/>
</dbReference>
<feature type="compositionally biased region" description="Polar residues" evidence="3">
    <location>
        <begin position="897"/>
        <end position="908"/>
    </location>
</feature>
<feature type="compositionally biased region" description="Low complexity" evidence="3">
    <location>
        <begin position="584"/>
        <end position="598"/>
    </location>
</feature>
<dbReference type="Pfam" id="PF13374">
    <property type="entry name" value="TPR_10"/>
    <property type="match status" value="1"/>
</dbReference>
<sequence>MRNQDVRDARREQEELEALHRLDEECVHLQRAGNYLQAFDCMERALVLRRHFFGVDSVEVQHACKALAEMCNLLAMSFLQQDNFSVTLDLLKKAELLSQHHPADKATTLNNLACYYRRLGKLHTAMTCLKRALAIEQRLEHVRNAADTHLNLCAVLSQLGRHDQALTHAQAALLTLQDEFFRGGGEPAGDTSPTQQLDRVSVMCIAYHNMGVEQEFLKDFENAVGSYRKGVGMAEQYLGVDHAIATTIRNSYLAAKRTIASKIRQSKTSKPSSPRTLGVGGQLSPLRLPSPLTKDKQTASVSLTPRSIVADALAKGRTLPPLEGSPRTAGKSVRGLSPQDPFFSPRFRFDEEAKPLKKASLRTQEAIKPIEILANEERIEQDESKTSASLDTAGVVEIESEPATSSTVEAVSEQVAAVLTSQGEEASVVSTSEEVPSRLSGQEATCEGEEQTVEAVDPPTTAYGEETSVVSMNEEVSSQSIGQEATDVGEEQIAEAVDSPIPVTSDENQGSIEQIEADAPSAETEAIGELEPADTPSDQSESVWTAHDAEEAPRDCESGLSVEGEHGQQAVRGDHVPDQEVSADVETTVTDEATVSTEQEMPVEDEGTEREEKSVQPEEGVDAHDTTGGNADGGARFTVMDLEEPIPSKGSSERDPTSAENPVEQDSSETTMEIEEQPLQEHQHWEYPTQEEAPSWTPDVATSDYVETHEEQAEWPIEVPPNDEVYHQEAFENRHTHEEEYPLPAEATTTTVEEAHYDGAVVGYEAAGEALHWDAQYEPPVDPDVIQPEAYEAEGDVPVTEPVEAEYHDVPAIEQIEAMTNDYHEATDSAAGGWWEQEAPMETPLVDEADHAIPPDEALPVSWDTELSHVPSQASYEPLIEAPMPLESPLARDDADSTTPPSQEISGN</sequence>
<evidence type="ECO:0000313" key="5">
    <source>
        <dbReference type="Proteomes" id="UP000794436"/>
    </source>
</evidence>
<dbReference type="InterPro" id="IPR019734">
    <property type="entry name" value="TPR_rpt"/>
</dbReference>
<proteinExistence type="predicted"/>